<dbReference type="CDD" id="cd00086">
    <property type="entry name" value="homeodomain"/>
    <property type="match status" value="1"/>
</dbReference>
<dbReference type="Pfam" id="PF24679">
    <property type="entry name" value="Nodulin_C"/>
    <property type="match status" value="1"/>
</dbReference>
<dbReference type="PROSITE" id="PS50071">
    <property type="entry name" value="HOMEOBOX_2"/>
    <property type="match status" value="1"/>
</dbReference>
<dbReference type="GO" id="GO:0003697">
    <property type="term" value="F:single-stranded DNA binding"/>
    <property type="evidence" value="ECO:0007669"/>
    <property type="project" value="InterPro"/>
</dbReference>
<dbReference type="InterPro" id="IPR056560">
    <property type="entry name" value="HTH_NDX"/>
</dbReference>
<evidence type="ECO:0000256" key="1">
    <source>
        <dbReference type="ARBA" id="ARBA00004123"/>
    </source>
</evidence>
<reference evidence="4 5" key="1">
    <citation type="submission" date="2018-06" db="EMBL/GenBank/DDBJ databases">
        <title>The Genome of Cuscuta australis (Dodder) Provides Insight into the Evolution of Plant Parasitism.</title>
        <authorList>
            <person name="Liu H."/>
        </authorList>
    </citation>
    <scope>NUCLEOTIDE SEQUENCE [LARGE SCALE GENOMIC DNA]</scope>
    <source>
        <strain evidence="5">cv. Yunnan</strain>
        <tissue evidence="4">Vines</tissue>
    </source>
</reference>
<dbReference type="Proteomes" id="UP000249390">
    <property type="component" value="Unassembled WGS sequence"/>
</dbReference>
<comment type="subcellular location">
    <subcellularLocation>
        <location evidence="1 2">Nucleus</location>
    </subcellularLocation>
</comment>
<dbReference type="SMART" id="SM00389">
    <property type="entry name" value="HOX"/>
    <property type="match status" value="1"/>
</dbReference>
<evidence type="ECO:0000256" key="2">
    <source>
        <dbReference type="PROSITE-ProRule" id="PRU00108"/>
    </source>
</evidence>
<accession>A0A328DCG7</accession>
<dbReference type="InterPro" id="IPR001356">
    <property type="entry name" value="HD"/>
</dbReference>
<keyword evidence="5" id="KW-1185">Reference proteome</keyword>
<dbReference type="InterPro" id="IPR009057">
    <property type="entry name" value="Homeodomain-like_sf"/>
</dbReference>
<feature type="DNA-binding region" description="Homeobox" evidence="2">
    <location>
        <begin position="735"/>
        <end position="801"/>
    </location>
</feature>
<dbReference type="GO" id="GO:0009908">
    <property type="term" value="P:flower development"/>
    <property type="evidence" value="ECO:0007669"/>
    <property type="project" value="InterPro"/>
</dbReference>
<evidence type="ECO:0000313" key="5">
    <source>
        <dbReference type="Proteomes" id="UP000249390"/>
    </source>
</evidence>
<dbReference type="GO" id="GO:0005634">
    <property type="term" value="C:nucleus"/>
    <property type="evidence" value="ECO:0007669"/>
    <property type="project" value="UniProtKB-SubCell"/>
</dbReference>
<dbReference type="InterPro" id="IPR039325">
    <property type="entry name" value="NDX"/>
</dbReference>
<dbReference type="AlphaFoldDB" id="A0A328DCG7"/>
<keyword evidence="2" id="KW-0238">DNA-binding</keyword>
<feature type="domain" description="Homeobox" evidence="3">
    <location>
        <begin position="733"/>
        <end position="800"/>
    </location>
</feature>
<keyword evidence="2" id="KW-0539">Nucleus</keyword>
<dbReference type="SUPFAM" id="SSF46689">
    <property type="entry name" value="Homeodomain-like"/>
    <property type="match status" value="1"/>
</dbReference>
<dbReference type="InterPro" id="IPR057287">
    <property type="entry name" value="Ndx_N"/>
</dbReference>
<sequence>MSLELLGRFSALSQTFPEMMICKEEETYDGERASTLARKGELHLDLVSAVKGLHALNSQELSRLIKDADNNIVRHTTPDGSNVQVDLEKLTRHLGLHLIAVVMARETNEALLKYLLSGFQLLYALSDIASRHPKLEEILFDDIKISEQLLDLVFYSLIILCTQSQKIQDSNDMVLLHSTLVASSLYVLTACISSQWHELAQVFLAYNKVDIFMDATFAALCTDIKSLQSSLSVEYSDSCAESTSKDVEILHHLCQQCEASLQFIQSLCQQKVFRDRLLKNKELCSNGGILFLAQSIMSLNISSLFLESSSIVASVSRLKSKILSILLNLCESECVSYLDEVASTPTSLELAKSVAFKVLELLKNTFERKSQQPYALSEKTYPSGLLQLNAMRLIEIFSDDSNFRSYITTHFTEILSAILYPCHEVFLSCWCSSDLPVQEEDATLEYVPFAAAGWLFSFFSSYQLIGASSELTLLPCNVSRVPSGHQRTSLLVKIIANLHCFVPDICKDDKDLFLKKFHECLQNEPSKSAVSFTSICYAGKVAVICKNLGSLLSHAETLIPSFLNEEDVQLLSVFITQLKSLFVPAKVAEHQIPIKIEEHRVQEAQSEVGGSFPQLRIVDPPDLTNKRADIREDKLDISSCLEVDQHKIGGSGPCKPAHVEISKSESIWGGVKVIELEKEADYFEANESDSNSKLEKNSTTNQVINHIEHIKGDRVGHVRDDEMAESAQHEAIPHRKRKRTIMNAKQLSIIESALMLEPGLQRNKGSLDFWANELCVHGPEVSRAQLKNWLNNRRAKLARAVKDGCMSSEGDNPPEKQGGTVLIHPLDSAGDPADDITSRDTVANGNSRTVTGSSQSTKCQPGQYVMLLNDKNEEIGKAKVFQVSGKWHGKDVDELGTCVVDIVDLKVDRLSWLPYPSEATGTSFEQAERKFGFMRVMWDSTNLFGFPR</sequence>
<dbReference type="Pfam" id="PF25246">
    <property type="entry name" value="Nodulin_N"/>
    <property type="match status" value="1"/>
</dbReference>
<evidence type="ECO:0000313" key="4">
    <source>
        <dbReference type="EMBL" id="RAL43532.1"/>
    </source>
</evidence>
<gene>
    <name evidence="4" type="ORF">DM860_012673</name>
</gene>
<protein>
    <recommendedName>
        <fullName evidence="3">Homeobox domain-containing protein</fullName>
    </recommendedName>
</protein>
<dbReference type="InterPro" id="IPR056559">
    <property type="entry name" value="NDX_C"/>
</dbReference>
<evidence type="ECO:0000259" key="3">
    <source>
        <dbReference type="PROSITE" id="PS50071"/>
    </source>
</evidence>
<dbReference type="EMBL" id="NQVE01000156">
    <property type="protein sequence ID" value="RAL43532.1"/>
    <property type="molecule type" value="Genomic_DNA"/>
</dbReference>
<comment type="caution">
    <text evidence="4">The sequence shown here is derived from an EMBL/GenBank/DDBJ whole genome shotgun (WGS) entry which is preliminary data.</text>
</comment>
<dbReference type="PANTHER" id="PTHR35743">
    <property type="entry name" value="NODULIN HOMEOBOX"/>
    <property type="match status" value="1"/>
</dbReference>
<organism evidence="4 5">
    <name type="scientific">Cuscuta australis</name>
    <dbReference type="NCBI Taxonomy" id="267555"/>
    <lineage>
        <taxon>Eukaryota</taxon>
        <taxon>Viridiplantae</taxon>
        <taxon>Streptophyta</taxon>
        <taxon>Embryophyta</taxon>
        <taxon>Tracheophyta</taxon>
        <taxon>Spermatophyta</taxon>
        <taxon>Magnoliopsida</taxon>
        <taxon>eudicotyledons</taxon>
        <taxon>Gunneridae</taxon>
        <taxon>Pentapetalae</taxon>
        <taxon>asterids</taxon>
        <taxon>lamiids</taxon>
        <taxon>Solanales</taxon>
        <taxon>Convolvulaceae</taxon>
        <taxon>Cuscuteae</taxon>
        <taxon>Cuscuta</taxon>
        <taxon>Cuscuta subgen. Grammica</taxon>
        <taxon>Cuscuta sect. Cleistogrammica</taxon>
    </lineage>
</organism>
<keyword evidence="2" id="KW-0371">Homeobox</keyword>
<dbReference type="Pfam" id="PF24426">
    <property type="entry name" value="HTH_NDX"/>
    <property type="match status" value="1"/>
</dbReference>
<name>A0A328DCG7_9ASTE</name>
<dbReference type="PANTHER" id="PTHR35743:SF1">
    <property type="entry name" value="NODULIN HOMEOBOX"/>
    <property type="match status" value="1"/>
</dbReference>
<proteinExistence type="predicted"/>